<name>A0A0E9RMH3_ANGAN</name>
<proteinExistence type="predicted"/>
<dbReference type="EMBL" id="GBXM01078550">
    <property type="protein sequence ID" value="JAH30027.1"/>
    <property type="molecule type" value="Transcribed_RNA"/>
</dbReference>
<sequence length="55" mass="6312">MQKKHLVCVCNSCVLSSGWNSAQHFPHLIFSLVSLVFSRFCQIEFMNILIVINDN</sequence>
<organism evidence="1">
    <name type="scientific">Anguilla anguilla</name>
    <name type="common">European freshwater eel</name>
    <name type="synonym">Muraena anguilla</name>
    <dbReference type="NCBI Taxonomy" id="7936"/>
    <lineage>
        <taxon>Eukaryota</taxon>
        <taxon>Metazoa</taxon>
        <taxon>Chordata</taxon>
        <taxon>Craniata</taxon>
        <taxon>Vertebrata</taxon>
        <taxon>Euteleostomi</taxon>
        <taxon>Actinopterygii</taxon>
        <taxon>Neopterygii</taxon>
        <taxon>Teleostei</taxon>
        <taxon>Anguilliformes</taxon>
        <taxon>Anguillidae</taxon>
        <taxon>Anguilla</taxon>
    </lineage>
</organism>
<reference evidence="1" key="1">
    <citation type="submission" date="2014-11" db="EMBL/GenBank/DDBJ databases">
        <authorList>
            <person name="Amaro Gonzalez C."/>
        </authorList>
    </citation>
    <scope>NUCLEOTIDE SEQUENCE</scope>
</reference>
<dbReference type="AlphaFoldDB" id="A0A0E9RMH3"/>
<reference evidence="1" key="2">
    <citation type="journal article" date="2015" name="Fish Shellfish Immunol.">
        <title>Early steps in the European eel (Anguilla anguilla)-Vibrio vulnificus interaction in the gills: Role of the RtxA13 toxin.</title>
        <authorList>
            <person name="Callol A."/>
            <person name="Pajuelo D."/>
            <person name="Ebbesson L."/>
            <person name="Teles M."/>
            <person name="MacKenzie S."/>
            <person name="Amaro C."/>
        </authorList>
    </citation>
    <scope>NUCLEOTIDE SEQUENCE</scope>
</reference>
<protein>
    <submittedName>
        <fullName evidence="1">Uncharacterized protein</fullName>
    </submittedName>
</protein>
<accession>A0A0E9RMH3</accession>
<evidence type="ECO:0000313" key="1">
    <source>
        <dbReference type="EMBL" id="JAH30027.1"/>
    </source>
</evidence>